<feature type="transmembrane region" description="Helical" evidence="1">
    <location>
        <begin position="12"/>
        <end position="32"/>
    </location>
</feature>
<organism evidence="2 3">
    <name type="scientific">candidate division WWE3 bacterium CG_4_9_14_0_2_um_filter_35_11</name>
    <dbReference type="NCBI Taxonomy" id="1975077"/>
    <lineage>
        <taxon>Bacteria</taxon>
        <taxon>Katanobacteria</taxon>
    </lineage>
</organism>
<name>A0A2M8EMG3_UNCKA</name>
<keyword evidence="1" id="KW-1133">Transmembrane helix</keyword>
<keyword evidence="1" id="KW-0812">Transmembrane</keyword>
<comment type="caution">
    <text evidence="2">The sequence shown here is derived from an EMBL/GenBank/DDBJ whole genome shotgun (WGS) entry which is preliminary data.</text>
</comment>
<reference evidence="3" key="1">
    <citation type="submission" date="2017-09" db="EMBL/GenBank/DDBJ databases">
        <title>Depth-based differentiation of microbial function through sediment-hosted aquifers and enrichment of novel symbionts in the deep terrestrial subsurface.</title>
        <authorList>
            <person name="Probst A.J."/>
            <person name="Ladd B."/>
            <person name="Jarett J.K."/>
            <person name="Geller-Mcgrath D.E."/>
            <person name="Sieber C.M.K."/>
            <person name="Emerson J.B."/>
            <person name="Anantharaman K."/>
            <person name="Thomas B.C."/>
            <person name="Malmstrom R."/>
            <person name="Stieglmeier M."/>
            <person name="Klingl A."/>
            <person name="Woyke T."/>
            <person name="Ryan C.M."/>
            <person name="Banfield J.F."/>
        </authorList>
    </citation>
    <scope>NUCLEOTIDE SEQUENCE [LARGE SCALE GENOMIC DNA]</scope>
</reference>
<evidence type="ECO:0000313" key="3">
    <source>
        <dbReference type="Proteomes" id="UP000229756"/>
    </source>
</evidence>
<protein>
    <submittedName>
        <fullName evidence="2">Uncharacterized protein</fullName>
    </submittedName>
</protein>
<proteinExistence type="predicted"/>
<gene>
    <name evidence="2" type="ORF">CO058_00760</name>
</gene>
<evidence type="ECO:0000313" key="2">
    <source>
        <dbReference type="EMBL" id="PJC23932.1"/>
    </source>
</evidence>
<keyword evidence="1" id="KW-0472">Membrane</keyword>
<accession>A0A2M8EMG3</accession>
<dbReference type="Proteomes" id="UP000229756">
    <property type="component" value="Unassembled WGS sequence"/>
</dbReference>
<dbReference type="AlphaFoldDB" id="A0A2M8EMG3"/>
<sequence>MNLAETQEKVRKFLVIVAVVTFVYYTSKFLFFQSVDFYRKLNPPKSPEPIHAFGILPKLKMKEVRVNGTPTYILDTINGNLPVFPDREDVYQVIEPTTNLLSEQQIKQLAVDLDFTGSYIPLSKSEFRWIDGINNRTFTGHAVRKIFSLDTPTSKISTVIFQSPNITKEDAINMVSGFIRSKSLVSAEDINNLKFDAVSAQISLGTIKETNELNPTTKLIKVNVHRTISKVIDAKPVNYIVYGPNPKDSKISFYVTNQAGIFKFPKINFTYWDTNYTNKSDYYLSSVSTVWEAVKQGKGVVSYAKGTNDNYFELPNFITANTIEIREVSLAYYEGQELPAYMQPIYVFDGIYTYTNETTGQAEKGDIVIYYPATRGDFVTN</sequence>
<dbReference type="EMBL" id="PFSJ01000006">
    <property type="protein sequence ID" value="PJC23932.1"/>
    <property type="molecule type" value="Genomic_DNA"/>
</dbReference>
<evidence type="ECO:0000256" key="1">
    <source>
        <dbReference type="SAM" id="Phobius"/>
    </source>
</evidence>